<organism evidence="4 5">
    <name type="scientific">Corchorus olitorius</name>
    <dbReference type="NCBI Taxonomy" id="93759"/>
    <lineage>
        <taxon>Eukaryota</taxon>
        <taxon>Viridiplantae</taxon>
        <taxon>Streptophyta</taxon>
        <taxon>Embryophyta</taxon>
        <taxon>Tracheophyta</taxon>
        <taxon>Spermatophyta</taxon>
        <taxon>Magnoliopsida</taxon>
        <taxon>eudicotyledons</taxon>
        <taxon>Gunneridae</taxon>
        <taxon>Pentapetalae</taxon>
        <taxon>rosids</taxon>
        <taxon>malvids</taxon>
        <taxon>Malvales</taxon>
        <taxon>Malvaceae</taxon>
        <taxon>Grewioideae</taxon>
        <taxon>Apeibeae</taxon>
        <taxon>Corchorus</taxon>
    </lineage>
</organism>
<keyword evidence="1" id="KW-0067">ATP-binding</keyword>
<comment type="catalytic activity">
    <reaction evidence="1">
        <text>ATP + H2O = ADP + phosphate + H(+)</text>
        <dbReference type="Rhea" id="RHEA:13065"/>
        <dbReference type="ChEBI" id="CHEBI:15377"/>
        <dbReference type="ChEBI" id="CHEBI:15378"/>
        <dbReference type="ChEBI" id="CHEBI:30616"/>
        <dbReference type="ChEBI" id="CHEBI:43474"/>
        <dbReference type="ChEBI" id="CHEBI:456216"/>
        <dbReference type="EC" id="5.6.2.3"/>
    </reaction>
</comment>
<evidence type="ECO:0000313" key="4">
    <source>
        <dbReference type="EMBL" id="OMP11284.1"/>
    </source>
</evidence>
<dbReference type="GO" id="GO:0000723">
    <property type="term" value="P:telomere maintenance"/>
    <property type="evidence" value="ECO:0007669"/>
    <property type="project" value="InterPro"/>
</dbReference>
<dbReference type="InterPro" id="IPR027417">
    <property type="entry name" value="P-loop_NTPase"/>
</dbReference>
<accession>A0A1R3KVY0</accession>
<dbReference type="OrthoDB" id="1934728at2759"/>
<name>A0A1R3KVY0_9ROSI</name>
<dbReference type="GO" id="GO:0043139">
    <property type="term" value="F:5'-3' DNA helicase activity"/>
    <property type="evidence" value="ECO:0007669"/>
    <property type="project" value="UniProtKB-EC"/>
</dbReference>
<dbReference type="EC" id="5.6.2.3" evidence="1"/>
<dbReference type="SUPFAM" id="SSF52540">
    <property type="entry name" value="P-loop containing nucleoside triphosphate hydrolases"/>
    <property type="match status" value="1"/>
</dbReference>
<dbReference type="InterPro" id="IPR010285">
    <property type="entry name" value="DNA_helicase_pif1-like_DEAD"/>
</dbReference>
<evidence type="ECO:0000259" key="3">
    <source>
        <dbReference type="Pfam" id="PF14214"/>
    </source>
</evidence>
<dbReference type="GO" id="GO:0005524">
    <property type="term" value="F:ATP binding"/>
    <property type="evidence" value="ECO:0007669"/>
    <property type="project" value="UniProtKB-KW"/>
</dbReference>
<comment type="cofactor">
    <cofactor evidence="1">
        <name>Mg(2+)</name>
        <dbReference type="ChEBI" id="CHEBI:18420"/>
    </cofactor>
</comment>
<protein>
    <recommendedName>
        <fullName evidence="1">ATP-dependent DNA helicase</fullName>
        <ecNumber evidence="1">5.6.2.3</ecNumber>
    </recommendedName>
</protein>
<dbReference type="Proteomes" id="UP000187203">
    <property type="component" value="Unassembled WGS sequence"/>
</dbReference>
<feature type="domain" description="Helitron helicase-like" evidence="3">
    <location>
        <begin position="307"/>
        <end position="490"/>
    </location>
</feature>
<dbReference type="GO" id="GO:0006281">
    <property type="term" value="P:DNA repair"/>
    <property type="evidence" value="ECO:0007669"/>
    <property type="project" value="UniProtKB-KW"/>
</dbReference>
<dbReference type="PANTHER" id="PTHR10492">
    <property type="match status" value="1"/>
</dbReference>
<evidence type="ECO:0000259" key="2">
    <source>
        <dbReference type="Pfam" id="PF05970"/>
    </source>
</evidence>
<feature type="domain" description="DNA helicase Pif1-like DEAD-box helicase" evidence="2">
    <location>
        <begin position="900"/>
        <end position="1121"/>
    </location>
</feature>
<dbReference type="Gene3D" id="3.40.50.300">
    <property type="entry name" value="P-loop containing nucleotide triphosphate hydrolases"/>
    <property type="match status" value="1"/>
</dbReference>
<dbReference type="PANTHER" id="PTHR10492:SF90">
    <property type="entry name" value="ATP-DEPENDENT DNA HELICASE"/>
    <property type="match status" value="1"/>
</dbReference>
<comment type="caution">
    <text evidence="4">The sequence shown here is derived from an EMBL/GenBank/DDBJ whole genome shotgun (WGS) entry which is preliminary data.</text>
</comment>
<keyword evidence="1" id="KW-0547">Nucleotide-binding</keyword>
<dbReference type="GO" id="GO:0016887">
    <property type="term" value="F:ATP hydrolysis activity"/>
    <property type="evidence" value="ECO:0007669"/>
    <property type="project" value="RHEA"/>
</dbReference>
<keyword evidence="1" id="KW-0234">DNA repair</keyword>
<keyword evidence="1" id="KW-0227">DNA damage</keyword>
<dbReference type="STRING" id="93759.A0A1R3KVY0"/>
<evidence type="ECO:0000313" key="5">
    <source>
        <dbReference type="Proteomes" id="UP000187203"/>
    </source>
</evidence>
<keyword evidence="5" id="KW-1185">Reference proteome</keyword>
<keyword evidence="1 4" id="KW-0347">Helicase</keyword>
<evidence type="ECO:0000256" key="1">
    <source>
        <dbReference type="RuleBase" id="RU363044"/>
    </source>
</evidence>
<keyword evidence="1" id="KW-0378">Hydrolase</keyword>
<dbReference type="Pfam" id="PF14214">
    <property type="entry name" value="Helitron_like_N"/>
    <property type="match status" value="1"/>
</dbReference>
<dbReference type="Pfam" id="PF05970">
    <property type="entry name" value="PIF1"/>
    <property type="match status" value="1"/>
</dbReference>
<proteinExistence type="inferred from homology"/>
<gene>
    <name evidence="4" type="ORF">COLO4_03914</name>
</gene>
<dbReference type="GO" id="GO:0006310">
    <property type="term" value="P:DNA recombination"/>
    <property type="evidence" value="ECO:0007669"/>
    <property type="project" value="UniProtKB-KW"/>
</dbReference>
<dbReference type="AlphaFoldDB" id="A0A1R3KVY0"/>
<keyword evidence="1" id="KW-0233">DNA recombination</keyword>
<reference evidence="5" key="1">
    <citation type="submission" date="2013-09" db="EMBL/GenBank/DDBJ databases">
        <title>Corchorus olitorius genome sequencing.</title>
        <authorList>
            <person name="Alam M."/>
            <person name="Haque M.S."/>
            <person name="Islam M.S."/>
            <person name="Emdad E.M."/>
            <person name="Islam M.M."/>
            <person name="Ahmed B."/>
            <person name="Halim A."/>
            <person name="Hossen Q.M.M."/>
            <person name="Hossain M.Z."/>
            <person name="Ahmed R."/>
            <person name="Khan M.M."/>
            <person name="Islam R."/>
            <person name="Rashid M.M."/>
            <person name="Khan S.A."/>
            <person name="Rahman M.S."/>
            <person name="Alam M."/>
            <person name="Yahiya A.S."/>
            <person name="Khan M.S."/>
            <person name="Azam M.S."/>
            <person name="Haque T."/>
            <person name="Lashkar M.Z.H."/>
            <person name="Akhand A.I."/>
            <person name="Morshed G."/>
            <person name="Roy S."/>
            <person name="Uddin K.S."/>
            <person name="Rabeya T."/>
            <person name="Hossain A.S."/>
            <person name="Chowdhury A."/>
            <person name="Snigdha A.R."/>
            <person name="Mortoza M.S."/>
            <person name="Matin S.A."/>
            <person name="Hoque S.M.E."/>
            <person name="Islam M.K."/>
            <person name="Roy D.K."/>
            <person name="Haider R."/>
            <person name="Moosa M.M."/>
            <person name="Elias S.M."/>
            <person name="Hasan A.M."/>
            <person name="Jahan S."/>
            <person name="Shafiuddin M."/>
            <person name="Mahmood N."/>
            <person name="Shommy N.S."/>
        </authorList>
    </citation>
    <scope>NUCLEOTIDE SEQUENCE [LARGE SCALE GENOMIC DNA]</scope>
    <source>
        <strain evidence="5">cv. O-4</strain>
    </source>
</reference>
<dbReference type="InterPro" id="IPR025476">
    <property type="entry name" value="Helitron_helicase-like"/>
</dbReference>
<dbReference type="EMBL" id="AWUE01010806">
    <property type="protein sequence ID" value="OMP11284.1"/>
    <property type="molecule type" value="Genomic_DNA"/>
</dbReference>
<comment type="similarity">
    <text evidence="1">Belongs to the helicase family.</text>
</comment>
<sequence length="1129" mass="128472">MVIPRCIEVRQPPAVGVQQAARNRSRRAAVARNHRRVNKIIVGCSSIQDHGIQSVDVTENVGIVCGVPVEVVVDTEMVSAEGVPTFNSASASFDLASTSSGQRFMQPNHYNQSVIASVESNLEDIPRSSVHTSGVVDNTVNSGQGPYVYKLAGTNHHKIGSLLPMAGQKSKFAQLYMTESDAKVEHRLRCLGNADDNYGLDPHIVSSLRDMLDEHNEIVKVFRHARDMHKEHEEIGYKIRLLSQRDRTDRNYEPPTCDEIAAIVPGDVGYGDAGRDIIVKHKEGILERIKAPSRERLGRQFLTMREYYAYLIQQRSPDKSTLLRGGRLFQQFIVDAYAIIEEARLRYIREHQKTLRTEMFREVRDVVAVEDLQGSRIGARIILPPSFIPGPRYLFKKYQDAMAICRFHGYPSLFITFTCNPKWPEITDALKAVKGQKPHDRPDIVSRVFRIKLRHLLNDLTKKQIFGKTKAVVYTVEFQKRGLPHVHILLWLDMDHSMTESEVDAIVSAELPNKEKDPIGFAAVSTFMMHSPCGHANRSAKCMKDGRCKKFFPKQFRNSTTFDEDGFPHYRRRQTSDYAVVDRIEVDNRFVVPHNVDLSGPDRVRAVVERADGVPVNEINDYLDCRYLSAYECCWRLFEFPLHHREPAVQRLLVHLPGEHRVYFSDNQPLSSVLERPGVDRTMFTEWFEVNKRCEDARRLFYADFPTEWTWKAKDKTWVARQNRRSIGGLQAMKMKSGGLQAMKTTVDGILYGTFKEACFAMGVLGDDSEWIEAMEEASQIQTGDQLRRLFVMLILDSMVGDPKSFFEKTWTLLAEDISFKLRRSYGMEHFSIPPDHLKNQLLLLLEDEFKKHGHSLEEYNLPLSPRTTTTNLGDKLLDEELNYDKVELEMEHLKMLNSLNEKQMDVYMEIMRSVDNESGGMYFVYGSGGTGKTYLWTTLISALRSVGKIVLAVASSGIASLLLPGGRTTHSRFKIPLDISPTSTCQITKNTQLARLIIRTALIIWDEAPMVHRNCIEALNKTLQDVVSDVDSDSASKPFGGKTIVFGSDFKQILPVIPYGSKSQILNATITSSDLWKECRLLALKTNMRFLRKGMDEDERNQMREFAEWILKIGDGKISAVGLNDDRE</sequence>